<dbReference type="Pfam" id="PF01607">
    <property type="entry name" value="CBM_14"/>
    <property type="match status" value="1"/>
</dbReference>
<accession>A0A3M7S9Q8</accession>
<dbReference type="Gene3D" id="2.170.140.10">
    <property type="entry name" value="Chitin binding domain"/>
    <property type="match status" value="1"/>
</dbReference>
<reference evidence="3 4" key="1">
    <citation type="journal article" date="2018" name="Sci. Rep.">
        <title>Genomic signatures of local adaptation to the degree of environmental predictability in rotifers.</title>
        <authorList>
            <person name="Franch-Gras L."/>
            <person name="Hahn C."/>
            <person name="Garcia-Roger E.M."/>
            <person name="Carmona M.J."/>
            <person name="Serra M."/>
            <person name="Gomez A."/>
        </authorList>
    </citation>
    <scope>NUCLEOTIDE SEQUENCE [LARGE SCALE GENOMIC DNA]</scope>
    <source>
        <strain evidence="3">HYR1</strain>
    </source>
</reference>
<dbReference type="GO" id="GO:0008061">
    <property type="term" value="F:chitin binding"/>
    <property type="evidence" value="ECO:0007669"/>
    <property type="project" value="InterPro"/>
</dbReference>
<sequence length="190" mass="22589">MYLIKFLLCLIFFLSQFCLISSYYQFDLKSIGIVDISKKIDPIASYEIYRPKKQIKISEKYLNPFPLYYSTIKPVKNVIHMKNPYHDPNRNRPNQKKQTYHLPRPVQKTNQPYFDKPHAKNYYVHQKKPKCSVHMNYQANPNDCRKYSVCSNGNLITMSCPKFLVFDPIHKSCNYSKNVKGQCRSNRIIY</sequence>
<dbReference type="AlphaFoldDB" id="A0A3M7S9Q8"/>
<evidence type="ECO:0000313" key="4">
    <source>
        <dbReference type="Proteomes" id="UP000276133"/>
    </source>
</evidence>
<dbReference type="InterPro" id="IPR036508">
    <property type="entry name" value="Chitin-bd_dom_sf"/>
</dbReference>
<keyword evidence="4" id="KW-1185">Reference proteome</keyword>
<feature type="signal peptide" evidence="1">
    <location>
        <begin position="1"/>
        <end position="22"/>
    </location>
</feature>
<dbReference type="EMBL" id="REGN01001790">
    <property type="protein sequence ID" value="RNA32501.1"/>
    <property type="molecule type" value="Genomic_DNA"/>
</dbReference>
<feature type="domain" description="Chitin-binding type-2" evidence="2">
    <location>
        <begin position="128"/>
        <end position="185"/>
    </location>
</feature>
<dbReference type="InterPro" id="IPR002557">
    <property type="entry name" value="Chitin-bd_dom"/>
</dbReference>
<comment type="caution">
    <text evidence="3">The sequence shown here is derived from an EMBL/GenBank/DDBJ whole genome shotgun (WGS) entry which is preliminary data.</text>
</comment>
<keyword evidence="1" id="KW-0732">Signal</keyword>
<dbReference type="OrthoDB" id="6020543at2759"/>
<evidence type="ECO:0000313" key="3">
    <source>
        <dbReference type="EMBL" id="RNA32501.1"/>
    </source>
</evidence>
<dbReference type="SMART" id="SM00494">
    <property type="entry name" value="ChtBD2"/>
    <property type="match status" value="1"/>
</dbReference>
<dbReference type="Proteomes" id="UP000276133">
    <property type="component" value="Unassembled WGS sequence"/>
</dbReference>
<evidence type="ECO:0000259" key="2">
    <source>
        <dbReference type="PROSITE" id="PS50940"/>
    </source>
</evidence>
<feature type="chain" id="PRO_5018180044" description="Chitin-binding type-2 domain-containing protein" evidence="1">
    <location>
        <begin position="23"/>
        <end position="190"/>
    </location>
</feature>
<organism evidence="3 4">
    <name type="scientific">Brachionus plicatilis</name>
    <name type="common">Marine rotifer</name>
    <name type="synonym">Brachionus muelleri</name>
    <dbReference type="NCBI Taxonomy" id="10195"/>
    <lineage>
        <taxon>Eukaryota</taxon>
        <taxon>Metazoa</taxon>
        <taxon>Spiralia</taxon>
        <taxon>Gnathifera</taxon>
        <taxon>Rotifera</taxon>
        <taxon>Eurotatoria</taxon>
        <taxon>Monogononta</taxon>
        <taxon>Pseudotrocha</taxon>
        <taxon>Ploima</taxon>
        <taxon>Brachionidae</taxon>
        <taxon>Brachionus</taxon>
    </lineage>
</organism>
<dbReference type="SUPFAM" id="SSF57625">
    <property type="entry name" value="Invertebrate chitin-binding proteins"/>
    <property type="match status" value="1"/>
</dbReference>
<evidence type="ECO:0000256" key="1">
    <source>
        <dbReference type="SAM" id="SignalP"/>
    </source>
</evidence>
<gene>
    <name evidence="3" type="ORF">BpHYR1_016062</name>
</gene>
<protein>
    <recommendedName>
        <fullName evidence="2">Chitin-binding type-2 domain-containing protein</fullName>
    </recommendedName>
</protein>
<dbReference type="PROSITE" id="PS50940">
    <property type="entry name" value="CHIT_BIND_II"/>
    <property type="match status" value="1"/>
</dbReference>
<dbReference type="GO" id="GO:0005576">
    <property type="term" value="C:extracellular region"/>
    <property type="evidence" value="ECO:0007669"/>
    <property type="project" value="InterPro"/>
</dbReference>
<proteinExistence type="predicted"/>
<name>A0A3M7S9Q8_BRAPC</name>